<accession>A0A810LAZ4</accession>
<gene>
    <name evidence="2" type="ORF">Asera_65450</name>
</gene>
<name>A0A810LAZ4_9ACTN</name>
<evidence type="ECO:0000313" key="2">
    <source>
        <dbReference type="EMBL" id="BCJ32437.1"/>
    </source>
</evidence>
<organism evidence="2 3">
    <name type="scientific">Actinocatenispora sera</name>
    <dbReference type="NCBI Taxonomy" id="390989"/>
    <lineage>
        <taxon>Bacteria</taxon>
        <taxon>Bacillati</taxon>
        <taxon>Actinomycetota</taxon>
        <taxon>Actinomycetes</taxon>
        <taxon>Micromonosporales</taxon>
        <taxon>Micromonosporaceae</taxon>
        <taxon>Actinocatenispora</taxon>
    </lineage>
</organism>
<protein>
    <recommendedName>
        <fullName evidence="1">DUF5753 domain-containing protein</fullName>
    </recommendedName>
</protein>
<dbReference type="AlphaFoldDB" id="A0A810LAZ4"/>
<evidence type="ECO:0000313" key="3">
    <source>
        <dbReference type="Proteomes" id="UP000680750"/>
    </source>
</evidence>
<feature type="domain" description="DUF5753" evidence="1">
    <location>
        <begin position="4"/>
        <end position="70"/>
    </location>
</feature>
<dbReference type="OrthoDB" id="4285266at2"/>
<proteinExistence type="predicted"/>
<sequence>MIRPEDGPHRAGTGQFVILEFDKARPIAYSELLDGASYVQDQDQVATYRMATDSARTVALSPEKSLALIRSMVNGGT</sequence>
<keyword evidence="3" id="KW-1185">Reference proteome</keyword>
<evidence type="ECO:0000259" key="1">
    <source>
        <dbReference type="Pfam" id="PF19054"/>
    </source>
</evidence>
<dbReference type="Proteomes" id="UP000680750">
    <property type="component" value="Chromosome"/>
</dbReference>
<dbReference type="EMBL" id="AP023354">
    <property type="protein sequence ID" value="BCJ32437.1"/>
    <property type="molecule type" value="Genomic_DNA"/>
</dbReference>
<dbReference type="Pfam" id="PF19054">
    <property type="entry name" value="DUF5753"/>
    <property type="match status" value="1"/>
</dbReference>
<dbReference type="KEGG" id="aser:Asera_65450"/>
<dbReference type="InterPro" id="IPR043917">
    <property type="entry name" value="DUF5753"/>
</dbReference>
<reference evidence="2" key="1">
    <citation type="submission" date="2020-08" db="EMBL/GenBank/DDBJ databases">
        <title>Whole genome shotgun sequence of Actinocatenispora sera NBRC 101916.</title>
        <authorList>
            <person name="Komaki H."/>
            <person name="Tamura T."/>
        </authorList>
    </citation>
    <scope>NUCLEOTIDE SEQUENCE</scope>
    <source>
        <strain evidence="2">NBRC 101916</strain>
    </source>
</reference>